<keyword evidence="3" id="KW-0547">Nucleotide-binding</keyword>
<dbReference type="FunFam" id="1.10.1420.10:FF:000001">
    <property type="entry name" value="DNA mismatch repair protein MutS"/>
    <property type="match status" value="1"/>
</dbReference>
<sequence>LTGSVEDILLEVYATGSKEIVVDSTFSKDELNKLTATLKMTISYEDATTIPEGLEHLVKNVSQAKLIKAVGRLFNYVIRTQKRSLDHLQPVEIYYTNQFMKIDVHSKRNLELTETLRTKEKTGSLLWLLDKTKTAMGGRMLKQWMERPLIQKEKVEERLEMVETFVNDYFLREDLKEKLKEVYDLERLAGKVAFGNVNARDLLQLRRSLLQVPAILEAISLLDNAYAARLIQGADPCESLTELLGRSIQENPPL</sequence>
<evidence type="ECO:0000256" key="3">
    <source>
        <dbReference type="ARBA" id="ARBA00022741"/>
    </source>
</evidence>
<dbReference type="GO" id="GO:0140664">
    <property type="term" value="F:ATP-dependent DNA damage sensor activity"/>
    <property type="evidence" value="ECO:0007669"/>
    <property type="project" value="InterPro"/>
</dbReference>
<feature type="domain" description="DNA mismatch repair protein MutS core" evidence="9">
    <location>
        <begin position="107"/>
        <end position="253"/>
    </location>
</feature>
<evidence type="ECO:0000256" key="6">
    <source>
        <dbReference type="ARBA" id="ARBA00023125"/>
    </source>
</evidence>
<evidence type="ECO:0000256" key="2">
    <source>
        <dbReference type="ARBA" id="ARBA00021982"/>
    </source>
</evidence>
<dbReference type="EMBL" id="SZON01001991">
    <property type="protein sequence ID" value="TKI89034.1"/>
    <property type="molecule type" value="Genomic_DNA"/>
</dbReference>
<dbReference type="PANTHER" id="PTHR11361">
    <property type="entry name" value="DNA MISMATCH REPAIR PROTEIN MUTS FAMILY MEMBER"/>
    <property type="match status" value="1"/>
</dbReference>
<feature type="non-terminal residue" evidence="10">
    <location>
        <position position="1"/>
    </location>
</feature>
<keyword evidence="7" id="KW-0234">DNA repair</keyword>
<evidence type="ECO:0000256" key="1">
    <source>
        <dbReference type="ARBA" id="ARBA00006271"/>
    </source>
</evidence>
<feature type="non-terminal residue" evidence="10">
    <location>
        <position position="254"/>
    </location>
</feature>
<comment type="function">
    <text evidence="8">This protein is involved in the repair of mismatches in DNA. It is possible that it carries out the mismatch recognition step. This protein has a weak ATPase activity.</text>
</comment>
<reference evidence="10 11" key="1">
    <citation type="journal article" date="2019" name="Environ. Microbiol.">
        <title>An active ?-lactamase is a part of an orchestrated cell wall stress resistance network of Bacillus subtilis and related rhizosphere species.</title>
        <authorList>
            <person name="Bucher T."/>
            <person name="Keren-Paz A."/>
            <person name="Hausser J."/>
            <person name="Olender T."/>
            <person name="Cytryn E."/>
            <person name="Kolodkin-Gal I."/>
        </authorList>
    </citation>
    <scope>NUCLEOTIDE SEQUENCE [LARGE SCALE GENOMIC DNA]</scope>
    <source>
        <strain evidence="10 11">I5</strain>
    </source>
</reference>
<keyword evidence="5" id="KW-0067">ATP-binding</keyword>
<keyword evidence="4" id="KW-0227">DNA damage</keyword>
<comment type="similarity">
    <text evidence="1">Belongs to the DNA mismatch repair MutS family.</text>
</comment>
<keyword evidence="6" id="KW-0238">DNA-binding</keyword>
<evidence type="ECO:0000256" key="4">
    <source>
        <dbReference type="ARBA" id="ARBA00022763"/>
    </source>
</evidence>
<dbReference type="GO" id="GO:0005829">
    <property type="term" value="C:cytosol"/>
    <property type="evidence" value="ECO:0007669"/>
    <property type="project" value="TreeGrafter"/>
</dbReference>
<name>A0A4U3AKF9_9BACI</name>
<dbReference type="Gene3D" id="1.10.1420.10">
    <property type="match status" value="1"/>
</dbReference>
<dbReference type="SUPFAM" id="SSF53150">
    <property type="entry name" value="DNA repair protein MutS, domain II"/>
    <property type="match status" value="1"/>
</dbReference>
<dbReference type="SUPFAM" id="SSF48334">
    <property type="entry name" value="DNA repair protein MutS, domain III"/>
    <property type="match status" value="1"/>
</dbReference>
<evidence type="ECO:0000256" key="5">
    <source>
        <dbReference type="ARBA" id="ARBA00022840"/>
    </source>
</evidence>
<dbReference type="InterPro" id="IPR045076">
    <property type="entry name" value="MutS"/>
</dbReference>
<proteinExistence type="inferred from homology"/>
<accession>A0A4U3AKF9</accession>
<dbReference type="InterPro" id="IPR036187">
    <property type="entry name" value="DNA_mismatch_repair_MutS_sf"/>
</dbReference>
<evidence type="ECO:0000313" key="10">
    <source>
        <dbReference type="EMBL" id="TKI89034.1"/>
    </source>
</evidence>
<comment type="caution">
    <text evidence="10">The sequence shown here is derived from an EMBL/GenBank/DDBJ whole genome shotgun (WGS) entry which is preliminary data.</text>
</comment>
<dbReference type="Pfam" id="PF05192">
    <property type="entry name" value="MutS_III"/>
    <property type="match status" value="1"/>
</dbReference>
<protein>
    <recommendedName>
        <fullName evidence="2">DNA mismatch repair protein MutS</fullName>
    </recommendedName>
</protein>
<dbReference type="Gene3D" id="3.30.420.110">
    <property type="entry name" value="MutS, connector domain"/>
    <property type="match status" value="1"/>
</dbReference>
<evidence type="ECO:0000259" key="9">
    <source>
        <dbReference type="Pfam" id="PF05192"/>
    </source>
</evidence>
<dbReference type="GO" id="GO:0005524">
    <property type="term" value="F:ATP binding"/>
    <property type="evidence" value="ECO:0007669"/>
    <property type="project" value="UniProtKB-KW"/>
</dbReference>
<dbReference type="Gene3D" id="6.10.140.80">
    <property type="match status" value="1"/>
</dbReference>
<dbReference type="GO" id="GO:0030983">
    <property type="term" value="F:mismatched DNA binding"/>
    <property type="evidence" value="ECO:0007669"/>
    <property type="project" value="InterPro"/>
</dbReference>
<dbReference type="GO" id="GO:0006298">
    <property type="term" value="P:mismatch repair"/>
    <property type="evidence" value="ECO:0007669"/>
    <property type="project" value="InterPro"/>
</dbReference>
<evidence type="ECO:0000256" key="8">
    <source>
        <dbReference type="ARBA" id="ARBA00024647"/>
    </source>
</evidence>
<gene>
    <name evidence="10" type="ORF">FC699_26890</name>
</gene>
<dbReference type="InterPro" id="IPR036678">
    <property type="entry name" value="MutS_con_dom_sf"/>
</dbReference>
<evidence type="ECO:0000256" key="7">
    <source>
        <dbReference type="ARBA" id="ARBA00023204"/>
    </source>
</evidence>
<dbReference type="PANTHER" id="PTHR11361:SF34">
    <property type="entry name" value="DNA MISMATCH REPAIR PROTEIN MSH1, MITOCHONDRIAL"/>
    <property type="match status" value="1"/>
</dbReference>
<dbReference type="AlphaFoldDB" id="A0A4U3AKF9"/>
<dbReference type="InterPro" id="IPR007696">
    <property type="entry name" value="DNA_mismatch_repair_MutS_core"/>
</dbReference>
<dbReference type="Proteomes" id="UP000305222">
    <property type="component" value="Unassembled WGS sequence"/>
</dbReference>
<organism evidence="10 11">
    <name type="scientific">Bacillus wiedmannii</name>
    <dbReference type="NCBI Taxonomy" id="1890302"/>
    <lineage>
        <taxon>Bacteria</taxon>
        <taxon>Bacillati</taxon>
        <taxon>Bacillota</taxon>
        <taxon>Bacilli</taxon>
        <taxon>Bacillales</taxon>
        <taxon>Bacillaceae</taxon>
        <taxon>Bacillus</taxon>
        <taxon>Bacillus cereus group</taxon>
    </lineage>
</organism>
<evidence type="ECO:0000313" key="11">
    <source>
        <dbReference type="Proteomes" id="UP000305222"/>
    </source>
</evidence>